<proteinExistence type="predicted"/>
<reference evidence="1 2" key="1">
    <citation type="journal article" date="2021" name="Environ. Microbiol.">
        <title>Gene family expansions and transcriptome signatures uncover fungal adaptations to wood decay.</title>
        <authorList>
            <person name="Hage H."/>
            <person name="Miyauchi S."/>
            <person name="Viragh M."/>
            <person name="Drula E."/>
            <person name="Min B."/>
            <person name="Chaduli D."/>
            <person name="Navarro D."/>
            <person name="Favel A."/>
            <person name="Norest M."/>
            <person name="Lesage-Meessen L."/>
            <person name="Balint B."/>
            <person name="Merenyi Z."/>
            <person name="de Eugenio L."/>
            <person name="Morin E."/>
            <person name="Martinez A.T."/>
            <person name="Baldrian P."/>
            <person name="Stursova M."/>
            <person name="Martinez M.J."/>
            <person name="Novotny C."/>
            <person name="Magnuson J.K."/>
            <person name="Spatafora J.W."/>
            <person name="Maurice S."/>
            <person name="Pangilinan J."/>
            <person name="Andreopoulos W."/>
            <person name="LaButti K."/>
            <person name="Hundley H."/>
            <person name="Na H."/>
            <person name="Kuo A."/>
            <person name="Barry K."/>
            <person name="Lipzen A."/>
            <person name="Henrissat B."/>
            <person name="Riley R."/>
            <person name="Ahrendt S."/>
            <person name="Nagy L.G."/>
            <person name="Grigoriev I.V."/>
            <person name="Martin F."/>
            <person name="Rosso M.N."/>
        </authorList>
    </citation>
    <scope>NUCLEOTIDE SEQUENCE [LARGE SCALE GENOMIC DNA]</scope>
    <source>
        <strain evidence="1 2">CIRM-BRFM 1785</strain>
    </source>
</reference>
<comment type="caution">
    <text evidence="1">The sequence shown here is derived from an EMBL/GenBank/DDBJ whole genome shotgun (WGS) entry which is preliminary data.</text>
</comment>
<name>A0ABQ8KQE9_9APHY</name>
<dbReference type="Proteomes" id="UP000814176">
    <property type="component" value="Unassembled WGS sequence"/>
</dbReference>
<organism evidence="1 2">
    <name type="scientific">Rhodofomes roseus</name>
    <dbReference type="NCBI Taxonomy" id="34475"/>
    <lineage>
        <taxon>Eukaryota</taxon>
        <taxon>Fungi</taxon>
        <taxon>Dikarya</taxon>
        <taxon>Basidiomycota</taxon>
        <taxon>Agaricomycotina</taxon>
        <taxon>Agaricomycetes</taxon>
        <taxon>Polyporales</taxon>
        <taxon>Rhodofomes</taxon>
    </lineage>
</organism>
<sequence>MRTPRRRHYFGRVPCRWQRRLPAGVRVAGYRNRQTSVAETYSEPQPYTIRGRGLVKPPVANTTSFCHPWIYSRNFTVSSVSMHASVETKIAPMRLSASDGREYVRVVSSINVLPNYTIVLYGPLGWPTPRCQPENAINRIGRIRQVAWMDPWTCTASGKGISEDNTKADVIMDRATKAARGLPLLLLPHSNPYNTDPSS</sequence>
<evidence type="ECO:0000313" key="2">
    <source>
        <dbReference type="Proteomes" id="UP000814176"/>
    </source>
</evidence>
<accession>A0ABQ8KQE9</accession>
<evidence type="ECO:0000313" key="1">
    <source>
        <dbReference type="EMBL" id="KAH9840156.1"/>
    </source>
</evidence>
<dbReference type="RefSeq" id="XP_047781806.1">
    <property type="nucleotide sequence ID" value="XM_047918819.1"/>
</dbReference>
<dbReference type="EMBL" id="JADCUA010000005">
    <property type="protein sequence ID" value="KAH9840156.1"/>
    <property type="molecule type" value="Genomic_DNA"/>
</dbReference>
<keyword evidence="2" id="KW-1185">Reference proteome</keyword>
<gene>
    <name evidence="1" type="ORF">C8Q71DRAFT_479358</name>
</gene>
<dbReference type="GeneID" id="71999551"/>
<protein>
    <submittedName>
        <fullName evidence="1">Uncharacterized protein</fullName>
    </submittedName>
</protein>